<proteinExistence type="predicted"/>
<gene>
    <name evidence="2" type="ORF">F4X14_14660</name>
</gene>
<dbReference type="Gene3D" id="1.20.120.330">
    <property type="entry name" value="Nucleotidyltransferases domain 2"/>
    <property type="match status" value="1"/>
</dbReference>
<evidence type="ECO:0000313" key="2">
    <source>
        <dbReference type="EMBL" id="MYC96202.1"/>
    </source>
</evidence>
<dbReference type="EMBL" id="VXMH01000076">
    <property type="protein sequence ID" value="MYC96202.1"/>
    <property type="molecule type" value="Genomic_DNA"/>
</dbReference>
<sequence length="121" mass="13853">MKTPERFPPDDPREWLNRARSNLALAKNRIPGAYLEDLCFEAQQAAEKSLKAVMVLRSIQFPFVHDLSRLVSMIEKEGVEVPEVLLRAEKLTIYAVITRYPGVVRPVTEQEYLVSKRSISP</sequence>
<evidence type="ECO:0000259" key="1">
    <source>
        <dbReference type="PROSITE" id="PS50910"/>
    </source>
</evidence>
<name>A0A6B1D9Z8_9CHLR</name>
<dbReference type="AlphaFoldDB" id="A0A6B1D9Z8"/>
<protein>
    <submittedName>
        <fullName evidence="2">HEPN domain-containing protein</fullName>
    </submittedName>
</protein>
<dbReference type="SMART" id="SM00748">
    <property type="entry name" value="HEPN"/>
    <property type="match status" value="1"/>
</dbReference>
<dbReference type="SUPFAM" id="SSF81593">
    <property type="entry name" value="Nucleotidyltransferase substrate binding subunit/domain"/>
    <property type="match status" value="1"/>
</dbReference>
<organism evidence="2">
    <name type="scientific">Caldilineaceae bacterium SB0661_bin_32</name>
    <dbReference type="NCBI Taxonomy" id="2605255"/>
    <lineage>
        <taxon>Bacteria</taxon>
        <taxon>Bacillati</taxon>
        <taxon>Chloroflexota</taxon>
        <taxon>Caldilineae</taxon>
        <taxon>Caldilineales</taxon>
        <taxon>Caldilineaceae</taxon>
    </lineage>
</organism>
<dbReference type="Pfam" id="PF05168">
    <property type="entry name" value="HEPN"/>
    <property type="match status" value="1"/>
</dbReference>
<comment type="caution">
    <text evidence="2">The sequence shown here is derived from an EMBL/GenBank/DDBJ whole genome shotgun (WGS) entry which is preliminary data.</text>
</comment>
<accession>A0A6B1D9Z8</accession>
<dbReference type="InterPro" id="IPR007842">
    <property type="entry name" value="HEPN_dom"/>
</dbReference>
<dbReference type="PROSITE" id="PS50910">
    <property type="entry name" value="HEPN"/>
    <property type="match status" value="1"/>
</dbReference>
<feature type="domain" description="HEPN" evidence="1">
    <location>
        <begin position="16"/>
        <end position="121"/>
    </location>
</feature>
<reference evidence="2" key="1">
    <citation type="submission" date="2019-09" db="EMBL/GenBank/DDBJ databases">
        <title>Characterisation of the sponge microbiome using genome-centric metagenomics.</title>
        <authorList>
            <person name="Engelberts J.P."/>
            <person name="Robbins S.J."/>
            <person name="De Goeij J.M."/>
            <person name="Aranda M."/>
            <person name="Bell S.C."/>
            <person name="Webster N.S."/>
        </authorList>
    </citation>
    <scope>NUCLEOTIDE SEQUENCE</scope>
    <source>
        <strain evidence="2">SB0661_bin_32</strain>
    </source>
</reference>